<organism evidence="1">
    <name type="scientific">marine sediment metagenome</name>
    <dbReference type="NCBI Taxonomy" id="412755"/>
    <lineage>
        <taxon>unclassified sequences</taxon>
        <taxon>metagenomes</taxon>
        <taxon>ecological metagenomes</taxon>
    </lineage>
</organism>
<gene>
    <name evidence="1" type="ORF">S01H4_39650</name>
</gene>
<reference evidence="1" key="1">
    <citation type="journal article" date="2014" name="Front. Microbiol.">
        <title>High frequency of phylogenetically diverse reductive dehalogenase-homologous genes in deep subseafloor sedimentary metagenomes.</title>
        <authorList>
            <person name="Kawai M."/>
            <person name="Futagami T."/>
            <person name="Toyoda A."/>
            <person name="Takaki Y."/>
            <person name="Nishi S."/>
            <person name="Hori S."/>
            <person name="Arai W."/>
            <person name="Tsubouchi T."/>
            <person name="Morono Y."/>
            <person name="Uchiyama I."/>
            <person name="Ito T."/>
            <person name="Fujiyama A."/>
            <person name="Inagaki F."/>
            <person name="Takami H."/>
        </authorList>
    </citation>
    <scope>NUCLEOTIDE SEQUENCE</scope>
    <source>
        <strain evidence="1">Expedition CK06-06</strain>
    </source>
</reference>
<sequence length="193" mass="20782">MADPWGPGIKRKVASVDSYISAWGALETHEWQISYLRDKQGPIYIQEQFQILLNAMDSLGNLHNIVNASGEVTTYDAWTEATRNQVESLRNTVRYNKGYPYFGVAPEGVAAMQLHYFSVPLTEAGGAIAATTIVPALAGYTGHAAVQGVWAPAGTTDPANVWTFTVAAGTILGPDVLGMNITAERYHNILAGV</sequence>
<dbReference type="AlphaFoldDB" id="X1DXG9"/>
<proteinExistence type="predicted"/>
<protein>
    <submittedName>
        <fullName evidence="1">Uncharacterized protein</fullName>
    </submittedName>
</protein>
<evidence type="ECO:0000313" key="1">
    <source>
        <dbReference type="EMBL" id="GAH01073.1"/>
    </source>
</evidence>
<feature type="non-terminal residue" evidence="1">
    <location>
        <position position="193"/>
    </location>
</feature>
<comment type="caution">
    <text evidence="1">The sequence shown here is derived from an EMBL/GenBank/DDBJ whole genome shotgun (WGS) entry which is preliminary data.</text>
</comment>
<accession>X1DXG9</accession>
<dbReference type="EMBL" id="BART01021505">
    <property type="protein sequence ID" value="GAH01073.1"/>
    <property type="molecule type" value="Genomic_DNA"/>
</dbReference>
<name>X1DXG9_9ZZZZ</name>